<protein>
    <submittedName>
        <fullName evidence="4">Ankyrin repeat-containing domain protein</fullName>
    </submittedName>
</protein>
<dbReference type="SMART" id="SM00248">
    <property type="entry name" value="ANK"/>
    <property type="match status" value="6"/>
</dbReference>
<dbReference type="PANTHER" id="PTHR24198">
    <property type="entry name" value="ANKYRIN REPEAT AND PROTEIN KINASE DOMAIN-CONTAINING PROTEIN"/>
    <property type="match status" value="1"/>
</dbReference>
<name>A0ABR4I4W3_9EURO</name>
<sequence length="423" mass="47245">MHLCWLPNPMIVQIAGHLSQHDLNCLTKTNNHLYNLLLKYLYRNDIRDHNRPRQAILHHCQNGHLRALRGLFTAIYTLDPQTQFRWNYWLCFFVKNPFSRITTTSHSAQHTNPLHEAVENGHLAVAEYLLFEQDFRADDKNPEVSNGETALTIAASRGDLEMVKLLLRAGADIFYSPPAATGTALDQSSRNGQWHVAQFLLAEMKRRIYEGTPDHVYAEHGGLFASREFQLRRLQNSITVRILEGDFSPLVQQALGAAIRARDADLVDALLSDTGPEIMAGETGVELLCDSVDARSAEIVRLLLRHGADPNAMASNQFYTWNAMLRAAARGEVEIVQVLVEGGGDPDIQDREGRMPLSYAAEGGHVGVVRLLLGYGVNVFSRDDVRGWMALDWAVQRGMTGVVEILEPLTKVGLVSLLEDSTM</sequence>
<dbReference type="Proteomes" id="UP001610334">
    <property type="component" value="Unassembled WGS sequence"/>
</dbReference>
<evidence type="ECO:0000313" key="5">
    <source>
        <dbReference type="Proteomes" id="UP001610334"/>
    </source>
</evidence>
<keyword evidence="5" id="KW-1185">Reference proteome</keyword>
<evidence type="ECO:0000256" key="2">
    <source>
        <dbReference type="ARBA" id="ARBA00023043"/>
    </source>
</evidence>
<evidence type="ECO:0000256" key="3">
    <source>
        <dbReference type="PROSITE-ProRule" id="PRU00023"/>
    </source>
</evidence>
<dbReference type="Gene3D" id="1.25.40.20">
    <property type="entry name" value="Ankyrin repeat-containing domain"/>
    <property type="match status" value="2"/>
</dbReference>
<dbReference type="Pfam" id="PF12796">
    <property type="entry name" value="Ank_2"/>
    <property type="match status" value="2"/>
</dbReference>
<gene>
    <name evidence="4" type="ORF">BJX63DRAFT_427213</name>
</gene>
<feature type="repeat" description="ANK" evidence="3">
    <location>
        <begin position="146"/>
        <end position="173"/>
    </location>
</feature>
<evidence type="ECO:0000256" key="1">
    <source>
        <dbReference type="ARBA" id="ARBA00022737"/>
    </source>
</evidence>
<comment type="caution">
    <text evidence="4">The sequence shown here is derived from an EMBL/GenBank/DDBJ whole genome shotgun (WGS) entry which is preliminary data.</text>
</comment>
<accession>A0ABR4I4W3</accession>
<feature type="repeat" description="ANK" evidence="3">
    <location>
        <begin position="319"/>
        <end position="351"/>
    </location>
</feature>
<dbReference type="PROSITE" id="PS50088">
    <property type="entry name" value="ANK_REPEAT"/>
    <property type="match status" value="3"/>
</dbReference>
<reference evidence="4 5" key="1">
    <citation type="submission" date="2024-07" db="EMBL/GenBank/DDBJ databases">
        <title>Section-level genome sequencing and comparative genomics of Aspergillus sections Usti and Cavernicolus.</title>
        <authorList>
            <consortium name="Lawrence Berkeley National Laboratory"/>
            <person name="Nybo J.L."/>
            <person name="Vesth T.C."/>
            <person name="Theobald S."/>
            <person name="Frisvad J.C."/>
            <person name="Larsen T.O."/>
            <person name="Kjaerboelling I."/>
            <person name="Rothschild-Mancinelli K."/>
            <person name="Lyhne E.K."/>
            <person name="Kogle M.E."/>
            <person name="Barry K."/>
            <person name="Clum A."/>
            <person name="Na H."/>
            <person name="Ledsgaard L."/>
            <person name="Lin J."/>
            <person name="Lipzen A."/>
            <person name="Kuo A."/>
            <person name="Riley R."/>
            <person name="Mondo S."/>
            <person name="Labutti K."/>
            <person name="Haridas S."/>
            <person name="Pangalinan J."/>
            <person name="Salamov A.A."/>
            <person name="Simmons B.A."/>
            <person name="Magnuson J.K."/>
            <person name="Chen J."/>
            <person name="Drula E."/>
            <person name="Henrissat B."/>
            <person name="Wiebenga A."/>
            <person name="Lubbers R.J."/>
            <person name="Gomes A.C."/>
            <person name="Makela M.R."/>
            <person name="Stajich J."/>
            <person name="Grigoriev I.V."/>
            <person name="Mortensen U.H."/>
            <person name="De Vries R.P."/>
            <person name="Baker S.E."/>
            <person name="Andersen M.R."/>
        </authorList>
    </citation>
    <scope>NUCLEOTIDE SEQUENCE [LARGE SCALE GENOMIC DNA]</scope>
    <source>
        <strain evidence="4 5">CBS 588.65</strain>
    </source>
</reference>
<dbReference type="SUPFAM" id="SSF48403">
    <property type="entry name" value="Ankyrin repeat"/>
    <property type="match status" value="1"/>
</dbReference>
<evidence type="ECO:0000313" key="4">
    <source>
        <dbReference type="EMBL" id="KAL2822656.1"/>
    </source>
</evidence>
<dbReference type="PRINTS" id="PR01415">
    <property type="entry name" value="ANKYRIN"/>
</dbReference>
<keyword evidence="2 3" id="KW-0040">ANK repeat</keyword>
<dbReference type="InterPro" id="IPR002110">
    <property type="entry name" value="Ankyrin_rpt"/>
</dbReference>
<dbReference type="Pfam" id="PF00023">
    <property type="entry name" value="Ank"/>
    <property type="match status" value="1"/>
</dbReference>
<proteinExistence type="predicted"/>
<dbReference type="EMBL" id="JBFXLT010000002">
    <property type="protein sequence ID" value="KAL2822656.1"/>
    <property type="molecule type" value="Genomic_DNA"/>
</dbReference>
<dbReference type="PANTHER" id="PTHR24198:SF165">
    <property type="entry name" value="ANKYRIN REPEAT-CONTAINING PROTEIN-RELATED"/>
    <property type="match status" value="1"/>
</dbReference>
<keyword evidence="1" id="KW-0677">Repeat</keyword>
<organism evidence="4 5">
    <name type="scientific">Aspergillus granulosus</name>
    <dbReference type="NCBI Taxonomy" id="176169"/>
    <lineage>
        <taxon>Eukaryota</taxon>
        <taxon>Fungi</taxon>
        <taxon>Dikarya</taxon>
        <taxon>Ascomycota</taxon>
        <taxon>Pezizomycotina</taxon>
        <taxon>Eurotiomycetes</taxon>
        <taxon>Eurotiomycetidae</taxon>
        <taxon>Eurotiales</taxon>
        <taxon>Aspergillaceae</taxon>
        <taxon>Aspergillus</taxon>
        <taxon>Aspergillus subgen. Nidulantes</taxon>
    </lineage>
</organism>
<feature type="repeat" description="ANK" evidence="3">
    <location>
        <begin position="352"/>
        <end position="384"/>
    </location>
</feature>
<dbReference type="PROSITE" id="PS50297">
    <property type="entry name" value="ANK_REP_REGION"/>
    <property type="match status" value="2"/>
</dbReference>
<dbReference type="InterPro" id="IPR036770">
    <property type="entry name" value="Ankyrin_rpt-contain_sf"/>
</dbReference>